<dbReference type="SMART" id="SM00226">
    <property type="entry name" value="LMWPc"/>
    <property type="match status" value="1"/>
</dbReference>
<feature type="active site" evidence="6">
    <location>
        <position position="15"/>
    </location>
</feature>
<gene>
    <name evidence="8" type="primary">amsI</name>
    <name evidence="8" type="ORF">BN437_2321</name>
</gene>
<dbReference type="FunFam" id="3.40.50.2300:FF:000041">
    <property type="entry name" value="Low molecular weight protein-tyrosine-phosphatase"/>
    <property type="match status" value="1"/>
</dbReference>
<accession>A0A831A3E8</accession>
<dbReference type="PRINTS" id="PR00719">
    <property type="entry name" value="LMWPTPASE"/>
</dbReference>
<name>A0A831A3E8_ERWAM</name>
<dbReference type="AlphaFoldDB" id="A0A831A3E8"/>
<dbReference type="GO" id="GO:0004725">
    <property type="term" value="F:protein tyrosine phosphatase activity"/>
    <property type="evidence" value="ECO:0007669"/>
    <property type="project" value="UniProtKB-EC"/>
</dbReference>
<keyword evidence="4" id="KW-0904">Protein phosphatase</keyword>
<dbReference type="RefSeq" id="WP_004158327.1">
    <property type="nucleotide sequence ID" value="NZ_BAYW01000003.1"/>
</dbReference>
<proteinExistence type="inferred from homology"/>
<comment type="caution">
    <text evidence="8">The sequence shown here is derived from an EMBL/GenBank/DDBJ whole genome shotgun (WGS) entry which is preliminary data.</text>
</comment>
<organism evidence="8 9">
    <name type="scientific">Erwinia amylovora NBRC 12687 = CFBP 1232</name>
    <dbReference type="NCBI Taxonomy" id="1219359"/>
    <lineage>
        <taxon>Bacteria</taxon>
        <taxon>Pseudomonadati</taxon>
        <taxon>Pseudomonadota</taxon>
        <taxon>Gammaproteobacteria</taxon>
        <taxon>Enterobacterales</taxon>
        <taxon>Erwiniaceae</taxon>
        <taxon>Erwinia</taxon>
    </lineage>
</organism>
<dbReference type="Proteomes" id="UP000013111">
    <property type="component" value="Unassembled WGS sequence"/>
</dbReference>
<evidence type="ECO:0000313" key="8">
    <source>
        <dbReference type="EMBL" id="CCO94240.1"/>
    </source>
</evidence>
<feature type="domain" description="Phosphotyrosine protein phosphatase I" evidence="7">
    <location>
        <begin position="3"/>
        <end position="141"/>
    </location>
</feature>
<protein>
    <recommendedName>
        <fullName evidence="2">protein-tyrosine-phosphatase</fullName>
        <ecNumber evidence="2">3.1.3.48</ecNumber>
    </recommendedName>
</protein>
<sequence>MINSILVVCIGNICRSPTGERLLKAALPERKIASAGLKAMVGGSADETASIVANEHGVSLQDHVAQQLTADMCRDSDLILVMEKKHIDLVCRINPSVRGKTMLFGHWINQQEIADPYKKSRDAFEAVYGVLENAAQKWVNALSR</sequence>
<dbReference type="Pfam" id="PF01451">
    <property type="entry name" value="LMWPc"/>
    <property type="match status" value="1"/>
</dbReference>
<evidence type="ECO:0000256" key="6">
    <source>
        <dbReference type="PIRSR" id="PIRSR617867-1"/>
    </source>
</evidence>
<dbReference type="PANTHER" id="PTHR11717:SF31">
    <property type="entry name" value="LOW MOLECULAR WEIGHT PROTEIN-TYROSINE-PHOSPHATASE ETP-RELATED"/>
    <property type="match status" value="1"/>
</dbReference>
<comment type="catalytic activity">
    <reaction evidence="5">
        <text>O-phospho-L-tyrosyl-[protein] + H2O = L-tyrosyl-[protein] + phosphate</text>
        <dbReference type="Rhea" id="RHEA:10684"/>
        <dbReference type="Rhea" id="RHEA-COMP:10136"/>
        <dbReference type="Rhea" id="RHEA-COMP:20101"/>
        <dbReference type="ChEBI" id="CHEBI:15377"/>
        <dbReference type="ChEBI" id="CHEBI:43474"/>
        <dbReference type="ChEBI" id="CHEBI:46858"/>
        <dbReference type="ChEBI" id="CHEBI:61978"/>
        <dbReference type="EC" id="3.1.3.48"/>
    </reaction>
</comment>
<dbReference type="InterPro" id="IPR050438">
    <property type="entry name" value="LMW_PTPase"/>
</dbReference>
<reference evidence="8 9" key="1">
    <citation type="submission" date="2012-11" db="EMBL/GenBank/DDBJ databases">
        <authorList>
            <person name="Linke B."/>
        </authorList>
    </citation>
    <scope>NUCLEOTIDE SEQUENCE [LARGE SCALE GENOMIC DNA]</scope>
    <source>
        <strain evidence="9">CFBP 1232</strain>
    </source>
</reference>
<feature type="active site" description="Proton donor" evidence="6">
    <location>
        <position position="115"/>
    </location>
</feature>
<dbReference type="EC" id="3.1.3.48" evidence="2"/>
<keyword evidence="3 8" id="KW-0378">Hydrolase</keyword>
<dbReference type="SMR" id="A0A831A3E8"/>
<feature type="active site" description="Nucleophile" evidence="6">
    <location>
        <position position="9"/>
    </location>
</feature>
<dbReference type="InterPro" id="IPR017867">
    <property type="entry name" value="Tyr_phospatase_low_mol_wt"/>
</dbReference>
<evidence type="ECO:0000256" key="5">
    <source>
        <dbReference type="ARBA" id="ARBA00051722"/>
    </source>
</evidence>
<dbReference type="GeneID" id="97606454"/>
<dbReference type="InterPro" id="IPR023485">
    <property type="entry name" value="Ptyr_pPase"/>
</dbReference>
<evidence type="ECO:0000256" key="1">
    <source>
        <dbReference type="ARBA" id="ARBA00011063"/>
    </source>
</evidence>
<evidence type="ECO:0000256" key="2">
    <source>
        <dbReference type="ARBA" id="ARBA00013064"/>
    </source>
</evidence>
<dbReference type="PANTHER" id="PTHR11717">
    <property type="entry name" value="LOW MOLECULAR WEIGHT PROTEIN TYROSINE PHOSPHATASE"/>
    <property type="match status" value="1"/>
</dbReference>
<dbReference type="SUPFAM" id="SSF52788">
    <property type="entry name" value="Phosphotyrosine protein phosphatases I"/>
    <property type="match status" value="1"/>
</dbReference>
<evidence type="ECO:0000313" key="9">
    <source>
        <dbReference type="Proteomes" id="UP000013111"/>
    </source>
</evidence>
<dbReference type="EMBL" id="CAPB01000023">
    <property type="protein sequence ID" value="CCO94240.1"/>
    <property type="molecule type" value="Genomic_DNA"/>
</dbReference>
<evidence type="ECO:0000256" key="4">
    <source>
        <dbReference type="ARBA" id="ARBA00022912"/>
    </source>
</evidence>
<comment type="similarity">
    <text evidence="1">Belongs to the low molecular weight phosphotyrosine protein phosphatase family.</text>
</comment>
<reference evidence="8 9" key="2">
    <citation type="submission" date="2013-04" db="EMBL/GenBank/DDBJ databases">
        <title>Comparative genomics of 12 strains of Erwinia amylovora identifies a pan-genome with a large conserved core and provides insights into host specificity.</title>
        <authorList>
            <person name="Mann R.A."/>
            <person name="Smits T.H.M."/>
            <person name="Buehlmann A."/>
            <person name="Blom J."/>
            <person name="Goesmann A."/>
            <person name="Frey J.E."/>
            <person name="Plummer K.M."/>
            <person name="Beer S.V."/>
            <person name="Luck J."/>
            <person name="Duffy B."/>
            <person name="Rodoni B."/>
        </authorList>
    </citation>
    <scope>NUCLEOTIDE SEQUENCE [LARGE SCALE GENOMIC DNA]</scope>
    <source>
        <strain evidence="9">CFBP 1232</strain>
    </source>
</reference>
<dbReference type="CDD" id="cd16343">
    <property type="entry name" value="LMWPTP"/>
    <property type="match status" value="1"/>
</dbReference>
<dbReference type="Gene3D" id="3.40.50.2300">
    <property type="match status" value="1"/>
</dbReference>
<evidence type="ECO:0000259" key="7">
    <source>
        <dbReference type="SMART" id="SM00226"/>
    </source>
</evidence>
<evidence type="ECO:0000256" key="3">
    <source>
        <dbReference type="ARBA" id="ARBA00022801"/>
    </source>
</evidence>
<dbReference type="InterPro" id="IPR036196">
    <property type="entry name" value="Ptyr_pPase_sf"/>
</dbReference>